<dbReference type="EMBL" id="JAEAOA010002069">
    <property type="protein sequence ID" value="KAK3584265.1"/>
    <property type="molecule type" value="Genomic_DNA"/>
</dbReference>
<reference evidence="4" key="1">
    <citation type="journal article" date="2021" name="Genome Biol. Evol.">
        <title>A High-Quality Reference Genome for a Parasitic Bivalve with Doubly Uniparental Inheritance (Bivalvia: Unionida).</title>
        <authorList>
            <person name="Smith C.H."/>
        </authorList>
    </citation>
    <scope>NUCLEOTIDE SEQUENCE</scope>
    <source>
        <strain evidence="4">CHS0354</strain>
    </source>
</reference>
<evidence type="ECO:0000259" key="2">
    <source>
        <dbReference type="Pfam" id="PF00994"/>
    </source>
</evidence>
<dbReference type="PIRSF" id="PIRSF006728">
    <property type="entry name" value="CinA"/>
    <property type="match status" value="1"/>
</dbReference>
<organism evidence="4 5">
    <name type="scientific">Potamilus streckersoni</name>
    <dbReference type="NCBI Taxonomy" id="2493646"/>
    <lineage>
        <taxon>Eukaryota</taxon>
        <taxon>Metazoa</taxon>
        <taxon>Spiralia</taxon>
        <taxon>Lophotrochozoa</taxon>
        <taxon>Mollusca</taxon>
        <taxon>Bivalvia</taxon>
        <taxon>Autobranchia</taxon>
        <taxon>Heteroconchia</taxon>
        <taxon>Palaeoheterodonta</taxon>
        <taxon>Unionida</taxon>
        <taxon>Unionoidea</taxon>
        <taxon>Unionidae</taxon>
        <taxon>Ambleminae</taxon>
        <taxon>Lampsilini</taxon>
        <taxon>Potamilus</taxon>
    </lineage>
</organism>
<gene>
    <name evidence="4" type="ORF">CHS0354_035346</name>
</gene>
<dbReference type="SUPFAM" id="SSF142433">
    <property type="entry name" value="CinA-like"/>
    <property type="match status" value="1"/>
</dbReference>
<protein>
    <recommendedName>
        <fullName evidence="6">CinA-like protein</fullName>
    </recommendedName>
</protein>
<dbReference type="Gene3D" id="3.90.950.20">
    <property type="entry name" value="CinA-like"/>
    <property type="match status" value="1"/>
</dbReference>
<dbReference type="NCBIfam" id="TIGR00199">
    <property type="entry name" value="PncC_domain"/>
    <property type="match status" value="1"/>
</dbReference>
<evidence type="ECO:0000313" key="4">
    <source>
        <dbReference type="EMBL" id="KAK3584265.1"/>
    </source>
</evidence>
<dbReference type="InterPro" id="IPR001453">
    <property type="entry name" value="MoaB/Mog_dom"/>
</dbReference>
<dbReference type="PANTHER" id="PTHR13939">
    <property type="entry name" value="NICOTINAMIDE-NUCLEOTIDE AMIDOHYDROLASE PNCC"/>
    <property type="match status" value="1"/>
</dbReference>
<dbReference type="Gene3D" id="3.40.980.10">
    <property type="entry name" value="MoaB/Mog-like domain"/>
    <property type="match status" value="1"/>
</dbReference>
<comment type="caution">
    <text evidence="4">The sequence shown here is derived from an EMBL/GenBank/DDBJ whole genome shotgun (WGS) entry which is preliminary data.</text>
</comment>
<name>A0AAE0VPH9_9BIVA</name>
<sequence length="372" mass="40037">MLGGRVSKIVKVGDIPADIIDVLKTEAASHQVLIINGGMGPTVDDYTCVWRGKKLNADALAHLENWVAARGYVMNEANRKQAYCRMGAAGFYLQTSGALVVATPGVPSEMKYMWKVSIRETVSRLIRSDIRTHILTTFGCGESLLQEKIDSAGIFEDGRAKLGFRASMPYVEIKITSADKSVIQEKTAKLRDLFSHAVISETGETLPDIVHKYLTEKKLTLTVCESCTGGLISSKLTAIPGASLFFKGGYTVYSNELKEKSLGISPSVLESYGAVSAETAREMLLNGLRLTGADAGIAVTGIAGPDGGTEQKPVGTVYIAVGSISRPCVYAVSFKGDRRRIIDMSCYTALDLLRRFFIGHSGSPLAILLPCP</sequence>
<reference evidence="4" key="3">
    <citation type="submission" date="2023-05" db="EMBL/GenBank/DDBJ databases">
        <authorList>
            <person name="Smith C.H."/>
        </authorList>
    </citation>
    <scope>NUCLEOTIDE SEQUENCE</scope>
    <source>
        <strain evidence="4">CHS0354</strain>
        <tissue evidence="4">Mantle</tissue>
    </source>
</reference>
<keyword evidence="5" id="KW-1185">Reference proteome</keyword>
<evidence type="ECO:0000256" key="1">
    <source>
        <dbReference type="ARBA" id="ARBA00007589"/>
    </source>
</evidence>
<evidence type="ECO:0000259" key="3">
    <source>
        <dbReference type="Pfam" id="PF02464"/>
    </source>
</evidence>
<dbReference type="Pfam" id="PF00994">
    <property type="entry name" value="MoCF_biosynth"/>
    <property type="match status" value="1"/>
</dbReference>
<dbReference type="Pfam" id="PF02464">
    <property type="entry name" value="CinA"/>
    <property type="match status" value="1"/>
</dbReference>
<feature type="domain" description="MoaB/Mog" evidence="2">
    <location>
        <begin position="2"/>
        <end position="121"/>
    </location>
</feature>
<dbReference type="AlphaFoldDB" id="A0AAE0VPH9"/>
<proteinExistence type="inferred from homology"/>
<comment type="similarity">
    <text evidence="1">In the N-terminal section; belongs to the MoaB/Mog family.</text>
</comment>
<dbReference type="Proteomes" id="UP001195483">
    <property type="component" value="Unassembled WGS sequence"/>
</dbReference>
<dbReference type="InterPro" id="IPR036653">
    <property type="entry name" value="CinA-like_C"/>
</dbReference>
<reference evidence="4" key="2">
    <citation type="journal article" date="2021" name="Genome Biol. Evol.">
        <title>Developing a high-quality reference genome for a parasitic bivalve with doubly uniparental inheritance (Bivalvia: Unionida).</title>
        <authorList>
            <person name="Smith C.H."/>
        </authorList>
    </citation>
    <scope>NUCLEOTIDE SEQUENCE</scope>
    <source>
        <strain evidence="4">CHS0354</strain>
        <tissue evidence="4">Mantle</tissue>
    </source>
</reference>
<dbReference type="InterPro" id="IPR008136">
    <property type="entry name" value="CinA_C"/>
</dbReference>
<dbReference type="SUPFAM" id="SSF53218">
    <property type="entry name" value="Molybdenum cofactor biosynthesis proteins"/>
    <property type="match status" value="1"/>
</dbReference>
<evidence type="ECO:0008006" key="6">
    <source>
        <dbReference type="Google" id="ProtNLM"/>
    </source>
</evidence>
<evidence type="ECO:0000313" key="5">
    <source>
        <dbReference type="Proteomes" id="UP001195483"/>
    </source>
</evidence>
<feature type="domain" description="CinA C-terminal" evidence="3">
    <location>
        <begin position="205"/>
        <end position="356"/>
    </location>
</feature>
<dbReference type="InterPro" id="IPR036425">
    <property type="entry name" value="MoaB/Mog-like_dom_sf"/>
</dbReference>
<dbReference type="PANTHER" id="PTHR13939:SF0">
    <property type="entry name" value="NMN AMIDOHYDROLASE-LIKE PROTEIN YFAY"/>
    <property type="match status" value="1"/>
</dbReference>
<accession>A0AAE0VPH9</accession>
<dbReference type="InterPro" id="IPR050101">
    <property type="entry name" value="CinA"/>
</dbReference>
<dbReference type="InterPro" id="IPR008135">
    <property type="entry name" value="Competence-induced_CinA"/>
</dbReference>